<proteinExistence type="inferred from homology"/>
<dbReference type="AlphaFoldDB" id="A0A835IPB0"/>
<feature type="domain" description="Homeobox" evidence="10">
    <location>
        <begin position="444"/>
        <end position="507"/>
    </location>
</feature>
<keyword evidence="4 8" id="KW-0238">DNA-binding</keyword>
<evidence type="ECO:0000256" key="9">
    <source>
        <dbReference type="SAM" id="MobiDB-lite"/>
    </source>
</evidence>
<organism evidence="11 12">
    <name type="scientific">Coptis chinensis</name>
    <dbReference type="NCBI Taxonomy" id="261450"/>
    <lineage>
        <taxon>Eukaryota</taxon>
        <taxon>Viridiplantae</taxon>
        <taxon>Streptophyta</taxon>
        <taxon>Embryophyta</taxon>
        <taxon>Tracheophyta</taxon>
        <taxon>Spermatophyta</taxon>
        <taxon>Magnoliopsida</taxon>
        <taxon>Ranunculales</taxon>
        <taxon>Ranunculaceae</taxon>
        <taxon>Coptidoideae</taxon>
        <taxon>Coptis</taxon>
    </lineage>
</organism>
<dbReference type="FunFam" id="1.10.10.60:FF:000083">
    <property type="entry name" value="BEL1-like homeodomain protein 4"/>
    <property type="match status" value="1"/>
</dbReference>
<feature type="region of interest" description="Disordered" evidence="9">
    <location>
        <begin position="284"/>
        <end position="328"/>
    </location>
</feature>
<keyword evidence="6" id="KW-0804">Transcription</keyword>
<feature type="region of interest" description="Disordered" evidence="9">
    <location>
        <begin position="526"/>
        <end position="574"/>
    </location>
</feature>
<evidence type="ECO:0000256" key="6">
    <source>
        <dbReference type="ARBA" id="ARBA00023163"/>
    </source>
</evidence>
<dbReference type="InterPro" id="IPR006563">
    <property type="entry name" value="POX_dom"/>
</dbReference>
<comment type="subcellular location">
    <subcellularLocation>
        <location evidence="1 8">Nucleus</location>
    </subcellularLocation>
</comment>
<reference evidence="11 12" key="1">
    <citation type="submission" date="2020-10" db="EMBL/GenBank/DDBJ databases">
        <title>The Coptis chinensis genome and diversification of protoberbering-type alkaloids.</title>
        <authorList>
            <person name="Wang B."/>
            <person name="Shu S."/>
            <person name="Song C."/>
            <person name="Liu Y."/>
        </authorList>
    </citation>
    <scope>NUCLEOTIDE SEQUENCE [LARGE SCALE GENOMIC DNA]</scope>
    <source>
        <strain evidence="11">HL-2020</strain>
        <tissue evidence="11">Leaf</tissue>
    </source>
</reference>
<comment type="caution">
    <text evidence="11">The sequence shown here is derived from an EMBL/GenBank/DDBJ whole genome shotgun (WGS) entry which is preliminary data.</text>
</comment>
<protein>
    <recommendedName>
        <fullName evidence="10">Homeobox domain-containing protein</fullName>
    </recommendedName>
</protein>
<sequence>MATYFPDSSNQRNVVPTMYLRDQTATSYSEAPGIPNNMMMYLNYSTAGSYSDTMAGNSQQHQVELPSVGDSGLTPSQQGMLSNLVSSHTGDQVYNAWRDGRNEMFMQPMGGPSTIHSIGAQISGSTVNEDPQMGLRPQLGILDGGQNLQGQGLSLSLSTQFSSAVPVPSFQFRHPNALSSFLNSHPSISGEGGSGTGSCRDDENSPNKQSRNTEYLPGYPGGNHEAIKQETFNNLQCSLDPKQMHSGSSPYNLPGFASTIPNSKYLKATQQLLDEVVNVRKALKQHDAKGFRDTDAGSKDSTTVPPSTSMPTDSQETTHSTIELSPAERQDLQNKLTKLLSMLDEVDRRYRQYYHQMQIVVSSFDVIAGCGAAKPYTALALETISRHFRCLRDAISGQIKATRQNLGEQDTTGNNKGGGISRLRFVDQQLRQQRALQQLGMMQQHAWRPQRGLPESSVSILRAWLFEHFLHPYPKDSDKIMLARQTGLTRSQVSNWFINARVRLWKPMVEEMYKEEFGDIELDSISSSENASKSARDDIKVSEDGREELQQSVKPPATERCQPSQFHELKSNPITDVEMSGSATRASFQNRPHGDDGMDYGGMRLGGNPSHNVDHSNLLQDTIVHSDVSSTGRFLSADAYHMSELGRFGSGDGVSLTLGLQHCDGSGLPMSGGTQHNFVTMRGDEMYTATTSLGPETTDFDCMDPGDRRHRFSSSHMLHDFVA</sequence>
<dbReference type="GO" id="GO:0005634">
    <property type="term" value="C:nucleus"/>
    <property type="evidence" value="ECO:0007669"/>
    <property type="project" value="UniProtKB-SubCell"/>
</dbReference>
<evidence type="ECO:0000259" key="10">
    <source>
        <dbReference type="PROSITE" id="PS50071"/>
    </source>
</evidence>
<dbReference type="SMART" id="SM00389">
    <property type="entry name" value="HOX"/>
    <property type="match status" value="1"/>
</dbReference>
<dbReference type="GO" id="GO:0006355">
    <property type="term" value="P:regulation of DNA-templated transcription"/>
    <property type="evidence" value="ECO:0007669"/>
    <property type="project" value="InterPro"/>
</dbReference>
<feature type="DNA-binding region" description="Homeobox" evidence="8">
    <location>
        <begin position="446"/>
        <end position="508"/>
    </location>
</feature>
<gene>
    <name evidence="11" type="ORF">IFM89_005782</name>
</gene>
<evidence type="ECO:0000256" key="8">
    <source>
        <dbReference type="PROSITE-ProRule" id="PRU00108"/>
    </source>
</evidence>
<keyword evidence="3" id="KW-0805">Transcription regulation</keyword>
<dbReference type="GO" id="GO:0003677">
    <property type="term" value="F:DNA binding"/>
    <property type="evidence" value="ECO:0007669"/>
    <property type="project" value="UniProtKB-UniRule"/>
</dbReference>
<evidence type="ECO:0000256" key="3">
    <source>
        <dbReference type="ARBA" id="ARBA00023015"/>
    </source>
</evidence>
<dbReference type="Proteomes" id="UP000631114">
    <property type="component" value="Unassembled WGS sequence"/>
</dbReference>
<dbReference type="InterPro" id="IPR001356">
    <property type="entry name" value="HD"/>
</dbReference>
<dbReference type="Gene3D" id="1.10.10.60">
    <property type="entry name" value="Homeodomain-like"/>
    <property type="match status" value="1"/>
</dbReference>
<feature type="region of interest" description="Disordered" evidence="9">
    <location>
        <begin position="183"/>
        <end position="225"/>
    </location>
</feature>
<feature type="compositionally biased region" description="Basic and acidic residues" evidence="9">
    <location>
        <begin position="534"/>
        <end position="549"/>
    </location>
</feature>
<dbReference type="EMBL" id="JADFTS010000002">
    <property type="protein sequence ID" value="KAF9619228.1"/>
    <property type="molecule type" value="Genomic_DNA"/>
</dbReference>
<evidence type="ECO:0000256" key="5">
    <source>
        <dbReference type="ARBA" id="ARBA00023155"/>
    </source>
</evidence>
<dbReference type="CDD" id="cd00086">
    <property type="entry name" value="homeodomain"/>
    <property type="match status" value="1"/>
</dbReference>
<dbReference type="SMART" id="SM00574">
    <property type="entry name" value="POX"/>
    <property type="match status" value="1"/>
</dbReference>
<evidence type="ECO:0000256" key="7">
    <source>
        <dbReference type="ARBA" id="ARBA00023242"/>
    </source>
</evidence>
<name>A0A835IPB0_9MAGN</name>
<feature type="compositionally biased region" description="Basic and acidic residues" evidence="9">
    <location>
        <begin position="284"/>
        <end position="298"/>
    </location>
</feature>
<comment type="similarity">
    <text evidence="2">Belongs to the TALE/BELL homeobox family.</text>
</comment>
<dbReference type="InterPro" id="IPR009057">
    <property type="entry name" value="Homeodomain-like_sf"/>
</dbReference>
<evidence type="ECO:0000256" key="2">
    <source>
        <dbReference type="ARBA" id="ARBA00006454"/>
    </source>
</evidence>
<evidence type="ECO:0000256" key="4">
    <source>
        <dbReference type="ARBA" id="ARBA00023125"/>
    </source>
</evidence>
<dbReference type="PROSITE" id="PS50071">
    <property type="entry name" value="HOMEOBOX_2"/>
    <property type="match status" value="1"/>
</dbReference>
<keyword evidence="7 8" id="KW-0539">Nucleus</keyword>
<dbReference type="Pfam" id="PF07526">
    <property type="entry name" value="POX"/>
    <property type="match status" value="1"/>
</dbReference>
<dbReference type="OrthoDB" id="10056939at2759"/>
<accession>A0A835IPB0</accession>
<dbReference type="Pfam" id="PF05920">
    <property type="entry name" value="Homeobox_KN"/>
    <property type="match status" value="1"/>
</dbReference>
<keyword evidence="12" id="KW-1185">Reference proteome</keyword>
<evidence type="ECO:0000256" key="1">
    <source>
        <dbReference type="ARBA" id="ARBA00004123"/>
    </source>
</evidence>
<dbReference type="InterPro" id="IPR008422">
    <property type="entry name" value="KN_HD"/>
</dbReference>
<evidence type="ECO:0000313" key="12">
    <source>
        <dbReference type="Proteomes" id="UP000631114"/>
    </source>
</evidence>
<evidence type="ECO:0000313" key="11">
    <source>
        <dbReference type="EMBL" id="KAF9619228.1"/>
    </source>
</evidence>
<dbReference type="PANTHER" id="PTHR11850">
    <property type="entry name" value="HOMEOBOX PROTEIN TRANSCRIPTION FACTORS"/>
    <property type="match status" value="1"/>
</dbReference>
<feature type="compositionally biased region" description="Low complexity" evidence="9">
    <location>
        <begin position="301"/>
        <end position="314"/>
    </location>
</feature>
<dbReference type="SUPFAM" id="SSF46689">
    <property type="entry name" value="Homeodomain-like"/>
    <property type="match status" value="1"/>
</dbReference>
<dbReference type="InterPro" id="IPR050224">
    <property type="entry name" value="TALE_homeobox"/>
</dbReference>
<keyword evidence="5 8" id="KW-0371">Homeobox</keyword>